<gene>
    <name evidence="1" type="primary">p6</name>
</gene>
<protein>
    <submittedName>
        <fullName evidence="1">Hypothetical 6-kDa protein</fullName>
    </submittedName>
</protein>
<sequence>MGLKIVVYYFNCGVTIYYCSDNRQFEGDFEVIYSEKFQDLIDVFFNYPFVKTTW</sequence>
<dbReference type="EMBL" id="OQ361833">
    <property type="protein sequence ID" value="WNT44045.1"/>
    <property type="molecule type" value="Genomic_RNA"/>
</dbReference>
<accession>A0AA96NH22</accession>
<organism evidence="1">
    <name type="scientific">Urdbean crinivirus</name>
    <dbReference type="NCBI Taxonomy" id="3078858"/>
    <lineage>
        <taxon>Viruses</taxon>
        <taxon>Riboviria</taxon>
        <taxon>Orthornavirae</taxon>
        <taxon>Kitrinoviricota</taxon>
        <taxon>Alsuviricetes</taxon>
        <taxon>Martellivirales</taxon>
        <taxon>Closteroviridae</taxon>
        <taxon>Crinivirus</taxon>
    </lineage>
</organism>
<reference evidence="1" key="1">
    <citation type="submission" date="2023-01" db="EMBL/GenBank/DDBJ databases">
        <authorList>
            <person name="Devi S."/>
            <person name="Kaur G."/>
            <person name="Kumar S."/>
            <person name="Kumari R."/>
            <person name="Rattan U.K."/>
            <person name="Pathania A."/>
            <person name="Hallan V."/>
            <person name="Singh L."/>
        </authorList>
    </citation>
    <scope>NUCLEOTIDE SEQUENCE</scope>
    <source>
        <strain evidence="1">Punjab</strain>
    </source>
</reference>
<evidence type="ECO:0000313" key="1">
    <source>
        <dbReference type="EMBL" id="WNT44045.1"/>
    </source>
</evidence>
<name>A0AA96NH22_9CLOS</name>
<proteinExistence type="predicted"/>